<dbReference type="AlphaFoldDB" id="K9YIF8"/>
<dbReference type="EMBL" id="CP003940">
    <property type="protein sequence ID" value="AFZ46257.1"/>
    <property type="molecule type" value="Genomic_DNA"/>
</dbReference>
<dbReference type="PATRIC" id="fig|292563.3.peg.288"/>
<gene>
    <name evidence="1" type="ordered locus">Cyast_0277</name>
</gene>
<keyword evidence="2" id="KW-1185">Reference proteome</keyword>
<dbReference type="PANTHER" id="PTHR37953">
    <property type="entry name" value="UPF0127 PROTEIN MJ1496"/>
    <property type="match status" value="1"/>
</dbReference>
<evidence type="ECO:0008006" key="3">
    <source>
        <dbReference type="Google" id="ProtNLM"/>
    </source>
</evidence>
<dbReference type="HOGENOM" id="CLU_097039_2_0_3"/>
<dbReference type="STRING" id="292563.Cyast_0277"/>
<dbReference type="InterPro" id="IPR003795">
    <property type="entry name" value="DUF192"/>
</dbReference>
<proteinExistence type="predicted"/>
<reference evidence="2" key="1">
    <citation type="journal article" date="2013" name="Proc. Natl. Acad. Sci. U.S.A.">
        <title>Improving the coverage of the cyanobacterial phylum using diversity-driven genome sequencing.</title>
        <authorList>
            <person name="Shih P.M."/>
            <person name="Wu D."/>
            <person name="Latifi A."/>
            <person name="Axen S.D."/>
            <person name="Fewer D.P."/>
            <person name="Talla E."/>
            <person name="Calteau A."/>
            <person name="Cai F."/>
            <person name="Tandeau de Marsac N."/>
            <person name="Rippka R."/>
            <person name="Herdman M."/>
            <person name="Sivonen K."/>
            <person name="Coursin T."/>
            <person name="Laurent T."/>
            <person name="Goodwin L."/>
            <person name="Nolan M."/>
            <person name="Davenport K.W."/>
            <person name="Han C.S."/>
            <person name="Rubin E.M."/>
            <person name="Eisen J.A."/>
            <person name="Woyke T."/>
            <person name="Gugger M."/>
            <person name="Kerfeld C.A."/>
        </authorList>
    </citation>
    <scope>NUCLEOTIDE SEQUENCE [LARGE SCALE GENOMIC DNA]</scope>
    <source>
        <strain evidence="2">ATCC 29140 / PCC 7202</strain>
    </source>
</reference>
<dbReference type="Gene3D" id="2.60.120.1140">
    <property type="entry name" value="Protein of unknown function DUF192"/>
    <property type="match status" value="1"/>
</dbReference>
<dbReference type="Proteomes" id="UP000010483">
    <property type="component" value="Chromosome"/>
</dbReference>
<name>K9YIF8_CYASC</name>
<dbReference type="InterPro" id="IPR038695">
    <property type="entry name" value="Saro_0823-like_sf"/>
</dbReference>
<dbReference type="KEGG" id="csn:Cyast_0277"/>
<organism evidence="1 2">
    <name type="scientific">Cyanobacterium stanieri (strain ATCC 29140 / PCC 7202)</name>
    <dbReference type="NCBI Taxonomy" id="292563"/>
    <lineage>
        <taxon>Bacteria</taxon>
        <taxon>Bacillati</taxon>
        <taxon>Cyanobacteriota</taxon>
        <taxon>Cyanophyceae</taxon>
        <taxon>Oscillatoriophycideae</taxon>
        <taxon>Chroococcales</taxon>
        <taxon>Geminocystaceae</taxon>
        <taxon>Cyanobacterium</taxon>
    </lineage>
</organism>
<dbReference type="PANTHER" id="PTHR37953:SF1">
    <property type="entry name" value="UPF0127 PROTEIN MJ1496"/>
    <property type="match status" value="1"/>
</dbReference>
<dbReference type="BioCyc" id="CSTA292563:G1353-276-MONOMER"/>
<accession>K9YIF8</accession>
<evidence type="ECO:0000313" key="1">
    <source>
        <dbReference type="EMBL" id="AFZ46257.1"/>
    </source>
</evidence>
<dbReference type="eggNOG" id="COG1430">
    <property type="taxonomic scope" value="Bacteria"/>
</dbReference>
<evidence type="ECO:0000313" key="2">
    <source>
        <dbReference type="Proteomes" id="UP000010483"/>
    </source>
</evidence>
<protein>
    <recommendedName>
        <fullName evidence="3">DUF192 domain-containing protein</fullName>
    </recommendedName>
</protein>
<sequence length="158" mass="17799">MLFSLPLLGCELDNSRADDRHGGMENSQVIPKLPISAITTINGEQIDLEVARTSEQQAQGLMYREAIAPNRGMLFPFEFPRRATFWMKNVNMPLDMIFIYRGEVKSIEANVPPCESEPCPIYGPETIVDQVLELAGGRAEELNIQEGDRLDIQFLEDN</sequence>
<dbReference type="Pfam" id="PF02643">
    <property type="entry name" value="DUF192"/>
    <property type="match status" value="1"/>
</dbReference>